<evidence type="ECO:0000256" key="1">
    <source>
        <dbReference type="ARBA" id="ARBA00004141"/>
    </source>
</evidence>
<evidence type="ECO:0000256" key="5">
    <source>
        <dbReference type="ARBA" id="ARBA00023136"/>
    </source>
</evidence>
<name>A0A075FHP4_9EURY</name>
<protein>
    <submittedName>
        <fullName evidence="8">ABC superfamily ATP binding cassette transporter, membrane protein (ABC.PA.P)</fullName>
    </submittedName>
</protein>
<proteinExistence type="inferred from homology"/>
<evidence type="ECO:0000313" key="8">
    <source>
        <dbReference type="EMBL" id="AIE90915.1"/>
    </source>
</evidence>
<dbReference type="EMBL" id="KF900322">
    <property type="protein sequence ID" value="AIE90915.1"/>
    <property type="molecule type" value="Genomic_DNA"/>
</dbReference>
<dbReference type="Gene3D" id="1.10.3720.10">
    <property type="entry name" value="MetI-like"/>
    <property type="match status" value="1"/>
</dbReference>
<dbReference type="InterPro" id="IPR028203">
    <property type="entry name" value="PSII_CF48-like_dom"/>
</dbReference>
<keyword evidence="3" id="KW-0029">Amino-acid transport</keyword>
<sequence>MQKQVSRSTQPMAPKVTRIIAIASLIVLVTFVSPSQAKEFQSSWEIVESGTSENLLTAVDFGDQVWAFGTGGVMLNSSDSGLTWEIAESPTVVDIHHSESGFGALLVAGDSGLMLLKQDQDSDWLDISLPEGSHVNGVSLTGSQSVVVVGDGGTISRYENGGWDSVSLSIESDLMAVSFYDDELGVIVGANGTILFSDDGGATWDYREPPEEMGGAEIVAVEFYSPVRIYAITDDGQILMSMSNVVSGTEVGYLWTLIDFERHYPPASNEYVLNPSNLGVELTSIEVVTTTKLMMTGEGGYLSISTNGGTIVSQQINPLGNDSDFNHIQMLTGFIGIAVGDGGAILWTEDAGVDDQVGFVVPEYSNFGVFVDETKEMFLDGFMATVKIVAFGIILGFFLGVTLAMCKTSPTSLRYIVERFNPKHVRITGIPILASGLYLINSAIPGSRGLGLQGIEYIFLPVGAPESFARILLGIALTFLGLLFLSNNGRFSKVKIRAITINPWRVRPLNTIATVYTDFFRNTPLIVQFLFIHFGLRLGALIQGPGLEIFSFEKLEHDHNFITDIFATYDHSEDNYGTRIGGLLYDSAFISAICALGFNSGAYQCETIRGAIQAIPSAQMEAGRSVGLTYLQTMRRVIMPQAIRICIPPMGNEMVNLVLNSSLAMIIGYAELTRQGKLIVASTFQYAYAWGMVLISYFVVTWTLALFLRWMEEKTRIPGLGMTGGD</sequence>
<comment type="similarity">
    <text evidence="6">Belongs to the binding-protein-dependent transport system permease family.</text>
</comment>
<dbReference type="SUPFAM" id="SSF161098">
    <property type="entry name" value="MetI-like"/>
    <property type="match status" value="1"/>
</dbReference>
<feature type="domain" description="ABC transmembrane type-1" evidence="7">
    <location>
        <begin position="460"/>
        <end position="705"/>
    </location>
</feature>
<evidence type="ECO:0000259" key="7">
    <source>
        <dbReference type="PROSITE" id="PS50928"/>
    </source>
</evidence>
<accession>A0A075FHP4</accession>
<gene>
    <name evidence="8" type="primary">ABC.PA.P</name>
</gene>
<keyword evidence="4 6" id="KW-1133">Transmembrane helix</keyword>
<feature type="transmembrane region" description="Helical" evidence="6">
    <location>
        <begin position="382"/>
        <end position="406"/>
    </location>
</feature>
<dbReference type="Pfam" id="PF00528">
    <property type="entry name" value="BPD_transp_1"/>
    <property type="match status" value="1"/>
</dbReference>
<dbReference type="PANTHER" id="PTHR30614:SF0">
    <property type="entry name" value="L-CYSTINE TRANSPORT SYSTEM PERMEASE PROTEIN TCYL"/>
    <property type="match status" value="1"/>
</dbReference>
<dbReference type="InterPro" id="IPR043429">
    <property type="entry name" value="ArtM/GltK/GlnP/TcyL/YhdX-like"/>
</dbReference>
<keyword evidence="5 6" id="KW-0472">Membrane</keyword>
<evidence type="ECO:0000256" key="2">
    <source>
        <dbReference type="ARBA" id="ARBA00022692"/>
    </source>
</evidence>
<evidence type="ECO:0000256" key="4">
    <source>
        <dbReference type="ARBA" id="ARBA00022989"/>
    </source>
</evidence>
<feature type="transmembrane region" description="Helical" evidence="6">
    <location>
        <begin position="687"/>
        <end position="708"/>
    </location>
</feature>
<dbReference type="SUPFAM" id="SSF110296">
    <property type="entry name" value="Oligoxyloglucan reducing end-specific cellobiohydrolase"/>
    <property type="match status" value="1"/>
</dbReference>
<dbReference type="GO" id="GO:0055085">
    <property type="term" value="P:transmembrane transport"/>
    <property type="evidence" value="ECO:0007669"/>
    <property type="project" value="InterPro"/>
</dbReference>
<dbReference type="InterPro" id="IPR035906">
    <property type="entry name" value="MetI-like_sf"/>
</dbReference>
<dbReference type="Pfam" id="PF14870">
    <property type="entry name" value="PSII_BNR"/>
    <property type="match status" value="1"/>
</dbReference>
<dbReference type="AlphaFoldDB" id="A0A075FHP4"/>
<organism evidence="8">
    <name type="scientific">uncultured marine group II/III euryarchaeote AD1000_09_B02</name>
    <dbReference type="NCBI Taxonomy" id="1457710"/>
    <lineage>
        <taxon>Archaea</taxon>
        <taxon>Methanobacteriati</taxon>
        <taxon>Methanobacteriota</taxon>
        <taxon>environmental samples</taxon>
    </lineage>
</organism>
<dbReference type="InterPro" id="IPR000515">
    <property type="entry name" value="MetI-like"/>
</dbReference>
<evidence type="ECO:0000256" key="6">
    <source>
        <dbReference type="RuleBase" id="RU363032"/>
    </source>
</evidence>
<dbReference type="PROSITE" id="PS50928">
    <property type="entry name" value="ABC_TM1"/>
    <property type="match status" value="1"/>
</dbReference>
<dbReference type="GO" id="GO:0005886">
    <property type="term" value="C:plasma membrane"/>
    <property type="evidence" value="ECO:0007669"/>
    <property type="project" value="UniProtKB-SubCell"/>
</dbReference>
<feature type="transmembrane region" description="Helical" evidence="6">
    <location>
        <begin position="467"/>
        <end position="485"/>
    </location>
</feature>
<keyword evidence="2 6" id="KW-0812">Transmembrane</keyword>
<dbReference type="GO" id="GO:0006865">
    <property type="term" value="P:amino acid transport"/>
    <property type="evidence" value="ECO:0007669"/>
    <property type="project" value="UniProtKB-KW"/>
</dbReference>
<dbReference type="CDD" id="cd15482">
    <property type="entry name" value="Sialidase_non-viral"/>
    <property type="match status" value="1"/>
</dbReference>
<dbReference type="PANTHER" id="PTHR30614">
    <property type="entry name" value="MEMBRANE COMPONENT OF AMINO ACID ABC TRANSPORTER"/>
    <property type="match status" value="1"/>
</dbReference>
<dbReference type="CDD" id="cd06261">
    <property type="entry name" value="TM_PBP2"/>
    <property type="match status" value="1"/>
</dbReference>
<comment type="subcellular location">
    <subcellularLocation>
        <location evidence="6">Cell membrane</location>
        <topology evidence="6">Multi-pass membrane protein</topology>
    </subcellularLocation>
    <subcellularLocation>
        <location evidence="1">Membrane</location>
        <topology evidence="1">Multi-pass membrane protein</topology>
    </subcellularLocation>
</comment>
<feature type="transmembrane region" description="Helical" evidence="6">
    <location>
        <begin position="654"/>
        <end position="672"/>
    </location>
</feature>
<evidence type="ECO:0000256" key="3">
    <source>
        <dbReference type="ARBA" id="ARBA00022970"/>
    </source>
</evidence>
<keyword evidence="6" id="KW-0813">Transport</keyword>
<reference evidence="8" key="1">
    <citation type="journal article" date="2014" name="Genome Biol. Evol.">
        <title>Pangenome evidence for extensive interdomain horizontal transfer affecting lineage core and shell genes in uncultured planktonic thaumarchaeota and euryarchaeota.</title>
        <authorList>
            <person name="Deschamps P."/>
            <person name="Zivanovic Y."/>
            <person name="Moreira D."/>
            <person name="Rodriguez-Valera F."/>
            <person name="Lopez-Garcia P."/>
        </authorList>
    </citation>
    <scope>NUCLEOTIDE SEQUENCE</scope>
</reference>
<feature type="transmembrane region" description="Helical" evidence="6">
    <location>
        <begin position="427"/>
        <end position="447"/>
    </location>
</feature>